<organism evidence="1 2">
    <name type="scientific">Avena sativa</name>
    <name type="common">Oat</name>
    <dbReference type="NCBI Taxonomy" id="4498"/>
    <lineage>
        <taxon>Eukaryota</taxon>
        <taxon>Viridiplantae</taxon>
        <taxon>Streptophyta</taxon>
        <taxon>Embryophyta</taxon>
        <taxon>Tracheophyta</taxon>
        <taxon>Spermatophyta</taxon>
        <taxon>Magnoliopsida</taxon>
        <taxon>Liliopsida</taxon>
        <taxon>Poales</taxon>
        <taxon>Poaceae</taxon>
        <taxon>BOP clade</taxon>
        <taxon>Pooideae</taxon>
        <taxon>Poodae</taxon>
        <taxon>Poeae</taxon>
        <taxon>Poeae Chloroplast Group 1 (Aveneae type)</taxon>
        <taxon>Aveninae</taxon>
        <taxon>Avena</taxon>
    </lineage>
</organism>
<keyword evidence="2" id="KW-1185">Reference proteome</keyword>
<evidence type="ECO:0000313" key="2">
    <source>
        <dbReference type="Proteomes" id="UP001732700"/>
    </source>
</evidence>
<proteinExistence type="predicted"/>
<evidence type="ECO:0000313" key="1">
    <source>
        <dbReference type="EnsemblPlants" id="AVESA.00010b.r2.4AG0615790.1.CDS.1"/>
    </source>
</evidence>
<reference evidence="1" key="2">
    <citation type="submission" date="2025-09" db="UniProtKB">
        <authorList>
            <consortium name="EnsemblPlants"/>
        </authorList>
    </citation>
    <scope>IDENTIFICATION</scope>
</reference>
<reference evidence="1" key="1">
    <citation type="submission" date="2021-05" db="EMBL/GenBank/DDBJ databases">
        <authorList>
            <person name="Scholz U."/>
            <person name="Mascher M."/>
            <person name="Fiebig A."/>
        </authorList>
    </citation>
    <scope>NUCLEOTIDE SEQUENCE [LARGE SCALE GENOMIC DNA]</scope>
</reference>
<dbReference type="EnsemblPlants" id="AVESA.00010b.r2.4AG0615790.1">
    <property type="protein sequence ID" value="AVESA.00010b.r2.4AG0615790.1.CDS.1"/>
    <property type="gene ID" value="AVESA.00010b.r2.4AG0615790"/>
</dbReference>
<name>A0ACD5WCZ4_AVESA</name>
<accession>A0ACD5WCZ4</accession>
<protein>
    <submittedName>
        <fullName evidence="1">Uncharacterized protein</fullName>
    </submittedName>
</protein>
<sequence>MLLIKIHSAVEASEKRTIENSWLLRWRDKLKEAASQGDNVLDNFQQQAQDSQASSNTNNGSQQHQDEAVSSSVSATTTDVSAPSFMRNSLSDMVQGICNVSNMLFSSTNDDMERLNRTLGSLEKLSPDIGEFIRLLHLEALPKVDQTTYSTSPSTEVHGPTEKMGEMRENKRMKHSDRHTNPTLESPPKEEKPKLSPPRWGSLCSFLALERTSFPLEVLQKGTQFMLLKDRLEVAFAEICTAVKLADNHDLEDLEWLAYWAGILRGAKEQGGDFVGTTSACKTVNKEGNKVLVMECDREEELRTLVHRLEGLARDVEYFSKLVYLSPAW</sequence>
<dbReference type="Proteomes" id="UP001732700">
    <property type="component" value="Chromosome 4A"/>
</dbReference>